<dbReference type="InterPro" id="IPR000719">
    <property type="entry name" value="Prot_kinase_dom"/>
</dbReference>
<dbReference type="PROSITE" id="PS00108">
    <property type="entry name" value="PROTEIN_KINASE_ST"/>
    <property type="match status" value="1"/>
</dbReference>
<protein>
    <recommendedName>
        <fullName evidence="2">Protein kinase domain-containing protein</fullName>
    </recommendedName>
</protein>
<dbReference type="Gene3D" id="1.10.510.10">
    <property type="entry name" value="Transferase(Phosphotransferase) domain 1"/>
    <property type="match status" value="1"/>
</dbReference>
<organism evidence="3 4">
    <name type="scientific">Naegleria lovaniensis</name>
    <name type="common">Amoeba</name>
    <dbReference type="NCBI Taxonomy" id="51637"/>
    <lineage>
        <taxon>Eukaryota</taxon>
        <taxon>Discoba</taxon>
        <taxon>Heterolobosea</taxon>
        <taxon>Tetramitia</taxon>
        <taxon>Eutetramitia</taxon>
        <taxon>Vahlkampfiidae</taxon>
        <taxon>Naegleria</taxon>
    </lineage>
</organism>
<dbReference type="GO" id="GO:0005737">
    <property type="term" value="C:cytoplasm"/>
    <property type="evidence" value="ECO:0007669"/>
    <property type="project" value="TreeGrafter"/>
</dbReference>
<feature type="region of interest" description="Disordered" evidence="1">
    <location>
        <begin position="491"/>
        <end position="527"/>
    </location>
</feature>
<accession>A0AA88GPT6</accession>
<dbReference type="InterPro" id="IPR008271">
    <property type="entry name" value="Ser/Thr_kinase_AS"/>
</dbReference>
<proteinExistence type="predicted"/>
<evidence type="ECO:0000313" key="4">
    <source>
        <dbReference type="Proteomes" id="UP000816034"/>
    </source>
</evidence>
<evidence type="ECO:0000259" key="2">
    <source>
        <dbReference type="PROSITE" id="PS50011"/>
    </source>
</evidence>
<reference evidence="3 4" key="1">
    <citation type="journal article" date="2018" name="BMC Genomics">
        <title>The genome of Naegleria lovaniensis, the basis for a comparative approach to unravel pathogenicity factors of the human pathogenic amoeba N. fowleri.</title>
        <authorList>
            <person name="Liechti N."/>
            <person name="Schurch N."/>
            <person name="Bruggmann R."/>
            <person name="Wittwer M."/>
        </authorList>
    </citation>
    <scope>NUCLEOTIDE SEQUENCE [LARGE SCALE GENOMIC DNA]</scope>
    <source>
        <strain evidence="3 4">ATCC 30569</strain>
    </source>
</reference>
<gene>
    <name evidence="3" type="ORF">C9374_002577</name>
</gene>
<keyword evidence="4" id="KW-1185">Reference proteome</keyword>
<dbReference type="Pfam" id="PF00069">
    <property type="entry name" value="Pkinase"/>
    <property type="match status" value="1"/>
</dbReference>
<evidence type="ECO:0000256" key="1">
    <source>
        <dbReference type="SAM" id="MobiDB-lite"/>
    </source>
</evidence>
<dbReference type="GO" id="GO:0044773">
    <property type="term" value="P:mitotic DNA damage checkpoint signaling"/>
    <property type="evidence" value="ECO:0007669"/>
    <property type="project" value="TreeGrafter"/>
</dbReference>
<dbReference type="GO" id="GO:0005524">
    <property type="term" value="F:ATP binding"/>
    <property type="evidence" value="ECO:0007669"/>
    <property type="project" value="InterPro"/>
</dbReference>
<dbReference type="AlphaFoldDB" id="A0AA88GPT6"/>
<dbReference type="EMBL" id="PYSW02000016">
    <property type="protein sequence ID" value="KAG2386131.1"/>
    <property type="molecule type" value="Genomic_DNA"/>
</dbReference>
<dbReference type="RefSeq" id="XP_044550124.1">
    <property type="nucleotide sequence ID" value="XM_044692010.1"/>
</dbReference>
<dbReference type="Proteomes" id="UP000816034">
    <property type="component" value="Unassembled WGS sequence"/>
</dbReference>
<dbReference type="PANTHER" id="PTHR44167">
    <property type="entry name" value="OVARIAN-SPECIFIC SERINE/THREONINE-PROTEIN KINASE LOK-RELATED"/>
    <property type="match status" value="1"/>
</dbReference>
<comment type="caution">
    <text evidence="3">The sequence shown here is derived from an EMBL/GenBank/DDBJ whole genome shotgun (WGS) entry which is preliminary data.</text>
</comment>
<dbReference type="SMART" id="SM00220">
    <property type="entry name" value="S_TKc"/>
    <property type="match status" value="1"/>
</dbReference>
<sequence length="527" mass="60426">MSGAYQLLLDCLHPTKIDSLGEGSELFHINTKYHKLLQLPFLYGFKMNAIFSFPNNYKYHLFNVGVFPIEPSTEEEKQHLDTLISFLLEASRQTIFEENEWIKQITQESIGRKRLTNTLSTTSDFSKGDKLVIHWQKTTETSLTTTVTLKEYLFEISTIPRQGNIPKDIFFGEIDHSSQPVFVKIFHSNRFNLPLGNIFLPSATVEKNGTLCSQYMEISIQGKELNSIAKTRSPAEKIHIIIQLLLEIDNIHTKKIIHNDVKPSNIIIVEKQHFKNIIANEQHPSFYCKFIDFELAKTFDEEDGDVCYLYGTLIQSTAGTSKYNAPEKEIIRSNFIHPKTDIFSLGLVFIELIIEREINKKQIENMNDEIWTIIEAKCKDLDTSKGQIIFTMLQKMVNNQRKERITARQCLQLLDITETVDTQDYTSIFFPDNNQISLNCFNNVTTPSMHDTDKAHSLDSSEKSKKIVSIKKKQCCKCITGNCRNCRCSKEGCTSCKSSNCDNKRKSDNIGGSENVNHQPESKKVKK</sequence>
<dbReference type="GO" id="GO:0005634">
    <property type="term" value="C:nucleus"/>
    <property type="evidence" value="ECO:0007669"/>
    <property type="project" value="TreeGrafter"/>
</dbReference>
<feature type="compositionally biased region" description="Polar residues" evidence="1">
    <location>
        <begin position="510"/>
        <end position="519"/>
    </location>
</feature>
<feature type="domain" description="Protein kinase" evidence="2">
    <location>
        <begin position="119"/>
        <end position="430"/>
    </location>
</feature>
<dbReference type="GO" id="GO:0004674">
    <property type="term" value="F:protein serine/threonine kinase activity"/>
    <property type="evidence" value="ECO:0007669"/>
    <property type="project" value="TreeGrafter"/>
</dbReference>
<evidence type="ECO:0000313" key="3">
    <source>
        <dbReference type="EMBL" id="KAG2386131.1"/>
    </source>
</evidence>
<dbReference type="SUPFAM" id="SSF56112">
    <property type="entry name" value="Protein kinase-like (PK-like)"/>
    <property type="match status" value="1"/>
</dbReference>
<dbReference type="PANTHER" id="PTHR44167:SF24">
    <property type="entry name" value="SERINE_THREONINE-PROTEIN KINASE CHK2"/>
    <property type="match status" value="1"/>
</dbReference>
<dbReference type="GeneID" id="68095033"/>
<dbReference type="PROSITE" id="PS50011">
    <property type="entry name" value="PROTEIN_KINASE_DOM"/>
    <property type="match status" value="1"/>
</dbReference>
<dbReference type="InterPro" id="IPR011009">
    <property type="entry name" value="Kinase-like_dom_sf"/>
</dbReference>
<name>A0AA88GPT6_NAELO</name>